<accession>A0A1Y2AZM6</accession>
<protein>
    <submittedName>
        <fullName evidence="2">Uncharacterized protein</fullName>
    </submittedName>
</protein>
<gene>
    <name evidence="2" type="ORF">BCR39DRAFT_560048</name>
</gene>
<feature type="region of interest" description="Disordered" evidence="1">
    <location>
        <begin position="167"/>
        <end position="201"/>
    </location>
</feature>
<evidence type="ECO:0000313" key="3">
    <source>
        <dbReference type="Proteomes" id="UP000193986"/>
    </source>
</evidence>
<dbReference type="AlphaFoldDB" id="A0A1Y2AZM6"/>
<reference evidence="2 3" key="1">
    <citation type="submission" date="2016-07" db="EMBL/GenBank/DDBJ databases">
        <title>Pervasive Adenine N6-methylation of Active Genes in Fungi.</title>
        <authorList>
            <consortium name="DOE Joint Genome Institute"/>
            <person name="Mondo S.J."/>
            <person name="Dannebaum R.O."/>
            <person name="Kuo R.C."/>
            <person name="Labutti K."/>
            <person name="Haridas S."/>
            <person name="Kuo A."/>
            <person name="Salamov A."/>
            <person name="Ahrendt S.R."/>
            <person name="Lipzen A."/>
            <person name="Sullivan W."/>
            <person name="Andreopoulos W.B."/>
            <person name="Clum A."/>
            <person name="Lindquist E."/>
            <person name="Daum C."/>
            <person name="Ramamoorthy G.K."/>
            <person name="Gryganskyi A."/>
            <person name="Culley D."/>
            <person name="Magnuson J.K."/>
            <person name="James T.Y."/>
            <person name="O'Malley M.A."/>
            <person name="Stajich J.E."/>
            <person name="Spatafora J.W."/>
            <person name="Visel A."/>
            <person name="Grigoriev I.V."/>
        </authorList>
    </citation>
    <scope>NUCLEOTIDE SEQUENCE [LARGE SCALE GENOMIC DNA]</scope>
    <source>
        <strain evidence="2 3">68-887.2</strain>
    </source>
</reference>
<evidence type="ECO:0000256" key="1">
    <source>
        <dbReference type="SAM" id="MobiDB-lite"/>
    </source>
</evidence>
<sequence length="286" mass="31199">MGRRNPVVVYERIGNPFSTFFGKESLPDAPSLSCLPLLTSNNDPAIYADPTSEVAMGSQDLFDAGTSAQTTPALSDFDASRIRSDLSNRSAIQSTAPESANKLESVFIGLVDGEENAIRVVTLNDEFFGSAAWQDMKADLEALCSLMPEKPWDQVRSEISQRWATRVSVNLDPDDDPSISPSSLDRGQSKGTQGSLPDVHTRDFSSYQSEVAFEDMRTASRVVRGAKIEDSLQSRGARANGRTTRYPLPSLASTKPYGKQTSTVWRGWRGRALHLLGSFAPYAPPT</sequence>
<evidence type="ECO:0000313" key="2">
    <source>
        <dbReference type="EMBL" id="ORY27315.1"/>
    </source>
</evidence>
<feature type="compositionally biased region" description="Polar residues" evidence="1">
    <location>
        <begin position="185"/>
        <end position="195"/>
    </location>
</feature>
<dbReference type="InParanoid" id="A0A1Y2AZM6"/>
<proteinExistence type="predicted"/>
<feature type="region of interest" description="Disordered" evidence="1">
    <location>
        <begin position="232"/>
        <end position="259"/>
    </location>
</feature>
<organism evidence="2 3">
    <name type="scientific">Naematelia encephala</name>
    <dbReference type="NCBI Taxonomy" id="71784"/>
    <lineage>
        <taxon>Eukaryota</taxon>
        <taxon>Fungi</taxon>
        <taxon>Dikarya</taxon>
        <taxon>Basidiomycota</taxon>
        <taxon>Agaricomycotina</taxon>
        <taxon>Tremellomycetes</taxon>
        <taxon>Tremellales</taxon>
        <taxon>Naemateliaceae</taxon>
        <taxon>Naematelia</taxon>
    </lineage>
</organism>
<keyword evidence="3" id="KW-1185">Reference proteome</keyword>
<dbReference type="Proteomes" id="UP000193986">
    <property type="component" value="Unassembled WGS sequence"/>
</dbReference>
<comment type="caution">
    <text evidence="2">The sequence shown here is derived from an EMBL/GenBank/DDBJ whole genome shotgun (WGS) entry which is preliminary data.</text>
</comment>
<dbReference type="EMBL" id="MCFC01000039">
    <property type="protein sequence ID" value="ORY27315.1"/>
    <property type="molecule type" value="Genomic_DNA"/>
</dbReference>
<name>A0A1Y2AZM6_9TREE</name>